<feature type="region of interest" description="Disordered" evidence="1">
    <location>
        <begin position="199"/>
        <end position="282"/>
    </location>
</feature>
<sequence length="470" mass="51300">MPTPSLVVRLKLPVPGRVVPVLQAPKMDSSPTRTRKVIPPLTIMRTLYAGLGDGAKLLDYLPKDFVVGVGSSDAWKGYAPCRIEFGSVKDTKGFQTKIFAYLSNSARSRDLPEIHLRSRHNSRSGSNIFSFEEVMALRDLPAVFKPVKDLTSTPLKALTHCLFMLHGASYAADAILPKSFFTGLRDACHLYKIVAGRNNHDQSPDVAPKDAAGYGEADVSLQSRQTSVAPTRSPAPPVVIAPSARKRNFSTFQGSPQPPHQPSFPGTSPGRPAISPLTPPADVNSIRHPKVVTDTIHSASVLVSIRNPYYFELQKRAADVNIALKAANGMTLAQMGPQAHLTAPTDAIDAKRLEYKEADMKSLQTASKAEHEALKKRHMAEERALVERHVHEHEAARQGRPEVDLAFHQNGKAEFEKRQALLEEAVGIRGESDGVLRESLTSDWFARVHATIGDPTMAEQAEAGDDEAVE</sequence>
<proteinExistence type="predicted"/>
<protein>
    <submittedName>
        <fullName evidence="2">Uncharacterized protein</fullName>
    </submittedName>
</protein>
<dbReference type="OMA" id="WFARVHA"/>
<keyword evidence="3" id="KW-1185">Reference proteome</keyword>
<evidence type="ECO:0000313" key="2">
    <source>
        <dbReference type="EMBL" id="QRD01057.1"/>
    </source>
</evidence>
<organism evidence="2 3">
    <name type="scientific">Phaeosphaeria nodorum (strain SN15 / ATCC MYA-4574 / FGSC 10173)</name>
    <name type="common">Glume blotch fungus</name>
    <name type="synonym">Parastagonospora nodorum</name>
    <dbReference type="NCBI Taxonomy" id="321614"/>
    <lineage>
        <taxon>Eukaryota</taxon>
        <taxon>Fungi</taxon>
        <taxon>Dikarya</taxon>
        <taxon>Ascomycota</taxon>
        <taxon>Pezizomycotina</taxon>
        <taxon>Dothideomycetes</taxon>
        <taxon>Pleosporomycetidae</taxon>
        <taxon>Pleosporales</taxon>
        <taxon>Pleosporineae</taxon>
        <taxon>Phaeosphaeriaceae</taxon>
        <taxon>Parastagonospora</taxon>
    </lineage>
</organism>
<gene>
    <name evidence="2" type="ORF">JI435_153410</name>
</gene>
<dbReference type="EMBL" id="CP069033">
    <property type="protein sequence ID" value="QRD01057.1"/>
    <property type="molecule type" value="Genomic_DNA"/>
</dbReference>
<name>A0A7U2I5X4_PHANO</name>
<feature type="compositionally biased region" description="Polar residues" evidence="1">
    <location>
        <begin position="220"/>
        <end position="230"/>
    </location>
</feature>
<dbReference type="Proteomes" id="UP000663193">
    <property type="component" value="Chromosome 11"/>
</dbReference>
<evidence type="ECO:0000256" key="1">
    <source>
        <dbReference type="SAM" id="MobiDB-lite"/>
    </source>
</evidence>
<accession>A0A7U2I5X4</accession>
<dbReference type="VEuPathDB" id="FungiDB:JI435_153410"/>
<reference evidence="3" key="1">
    <citation type="journal article" date="2021" name="BMC Genomics">
        <title>Chromosome-level genome assembly and manually-curated proteome of model necrotroph Parastagonospora nodorum Sn15 reveals a genome-wide trove of candidate effector homologs, and redundancy of virulence-related functions within an accessory chromosome.</title>
        <authorList>
            <person name="Bertazzoni S."/>
            <person name="Jones D.A.B."/>
            <person name="Phan H.T."/>
            <person name="Tan K.-C."/>
            <person name="Hane J.K."/>
        </authorList>
    </citation>
    <scope>NUCLEOTIDE SEQUENCE [LARGE SCALE GENOMIC DNA]</scope>
    <source>
        <strain evidence="3">SN15 / ATCC MYA-4574 / FGSC 10173)</strain>
    </source>
</reference>
<evidence type="ECO:0000313" key="3">
    <source>
        <dbReference type="Proteomes" id="UP000663193"/>
    </source>
</evidence>
<dbReference type="AlphaFoldDB" id="A0A7U2I5X4"/>